<organism evidence="1 2">
    <name type="scientific">Quillaja saponaria</name>
    <name type="common">Soap bark tree</name>
    <dbReference type="NCBI Taxonomy" id="32244"/>
    <lineage>
        <taxon>Eukaryota</taxon>
        <taxon>Viridiplantae</taxon>
        <taxon>Streptophyta</taxon>
        <taxon>Embryophyta</taxon>
        <taxon>Tracheophyta</taxon>
        <taxon>Spermatophyta</taxon>
        <taxon>Magnoliopsida</taxon>
        <taxon>eudicotyledons</taxon>
        <taxon>Gunneridae</taxon>
        <taxon>Pentapetalae</taxon>
        <taxon>rosids</taxon>
        <taxon>fabids</taxon>
        <taxon>Fabales</taxon>
        <taxon>Quillajaceae</taxon>
        <taxon>Quillaja</taxon>
    </lineage>
</organism>
<dbReference type="PANTHER" id="PTHR33103">
    <property type="entry name" value="OS01G0153900 PROTEIN"/>
    <property type="match status" value="1"/>
</dbReference>
<protein>
    <submittedName>
        <fullName evidence="1">DUF674 family protein</fullName>
    </submittedName>
</protein>
<evidence type="ECO:0000313" key="1">
    <source>
        <dbReference type="EMBL" id="KAJ7975863.1"/>
    </source>
</evidence>
<comment type="caution">
    <text evidence="1">The sequence shown here is derived from an EMBL/GenBank/DDBJ whole genome shotgun (WGS) entry which is preliminary data.</text>
</comment>
<dbReference type="EMBL" id="JARAOO010000003">
    <property type="protein sequence ID" value="KAJ7975863.1"/>
    <property type="molecule type" value="Genomic_DNA"/>
</dbReference>
<dbReference type="PANTHER" id="PTHR33103:SF19">
    <property type="entry name" value="OS09G0544700 PROTEIN"/>
    <property type="match status" value="1"/>
</dbReference>
<dbReference type="AlphaFoldDB" id="A0AAD7VHE7"/>
<reference evidence="1" key="1">
    <citation type="journal article" date="2023" name="Science">
        <title>Elucidation of the pathway for biosynthesis of saponin adjuvants from the soapbark tree.</title>
        <authorList>
            <person name="Reed J."/>
            <person name="Orme A."/>
            <person name="El-Demerdash A."/>
            <person name="Owen C."/>
            <person name="Martin L.B.B."/>
            <person name="Misra R.C."/>
            <person name="Kikuchi S."/>
            <person name="Rejzek M."/>
            <person name="Martin A.C."/>
            <person name="Harkess A."/>
            <person name="Leebens-Mack J."/>
            <person name="Louveau T."/>
            <person name="Stephenson M.J."/>
            <person name="Osbourn A."/>
        </authorList>
    </citation>
    <scope>NUCLEOTIDE SEQUENCE</scope>
    <source>
        <strain evidence="1">S10</strain>
    </source>
</reference>
<dbReference type="Proteomes" id="UP001163823">
    <property type="component" value="Chromosome 3"/>
</dbReference>
<keyword evidence="2" id="KW-1185">Reference proteome</keyword>
<evidence type="ECO:0000313" key="2">
    <source>
        <dbReference type="Proteomes" id="UP001163823"/>
    </source>
</evidence>
<dbReference type="Pfam" id="PF05056">
    <property type="entry name" value="DUF674"/>
    <property type="match status" value="1"/>
</dbReference>
<sequence>MRWNNTKSALLYIRGAKEVHLVESGKDFVDFLFNILCLPVSTVINLLTKNSMIGCLGNLYESVENLGETYVQPNQNKDYLLKPKVFANSANQSTLLLSNDDSKCLKFYSCGRNRCVTDILGRTCPCGYKMDNEITYVAGNSAAQAINKSEEGGFVKGVVTYMVMDDLTVTPMSTISSITLLSKFNVKEVGALQEKVVNLGMPEGVKILKASLQVQFCSDKCFPAE</sequence>
<dbReference type="KEGG" id="qsa:O6P43_005714"/>
<gene>
    <name evidence="1" type="ORF">O6P43_005714</name>
</gene>
<dbReference type="InterPro" id="IPR007750">
    <property type="entry name" value="DUF674"/>
</dbReference>
<name>A0AAD7VHE7_QUISA</name>
<proteinExistence type="predicted"/>
<accession>A0AAD7VHE7</accession>